<organism evidence="3 4">
    <name type="scientific">Insolitispirillum peregrinum</name>
    <dbReference type="NCBI Taxonomy" id="80876"/>
    <lineage>
        <taxon>Bacteria</taxon>
        <taxon>Pseudomonadati</taxon>
        <taxon>Pseudomonadota</taxon>
        <taxon>Alphaproteobacteria</taxon>
        <taxon>Rhodospirillales</taxon>
        <taxon>Novispirillaceae</taxon>
        <taxon>Insolitispirillum</taxon>
    </lineage>
</organism>
<dbReference type="RefSeq" id="WP_076399903.1">
    <property type="nucleotide sequence ID" value="NZ_FTOA01000003.1"/>
</dbReference>
<evidence type="ECO:0000313" key="4">
    <source>
        <dbReference type="Proteomes" id="UP000185678"/>
    </source>
</evidence>
<dbReference type="SUPFAM" id="SSF52172">
    <property type="entry name" value="CheY-like"/>
    <property type="match status" value="1"/>
</dbReference>
<protein>
    <recommendedName>
        <fullName evidence="2">Response regulatory domain-containing protein</fullName>
    </recommendedName>
</protein>
<dbReference type="Proteomes" id="UP000185678">
    <property type="component" value="Unassembled WGS sequence"/>
</dbReference>
<keyword evidence="4" id="KW-1185">Reference proteome</keyword>
<dbReference type="Gene3D" id="3.40.50.2300">
    <property type="match status" value="1"/>
</dbReference>
<feature type="domain" description="Response regulatory" evidence="2">
    <location>
        <begin position="11"/>
        <end position="131"/>
    </location>
</feature>
<evidence type="ECO:0000256" key="1">
    <source>
        <dbReference type="PROSITE-ProRule" id="PRU00169"/>
    </source>
</evidence>
<sequence>MVATYFYTYVTVQIAIVEPVLRQAVRSNLYHLGCREISFTNDLSVLRERLDSAPCDLLMLQADIGSPRTAPAMVNAIRHGELASNPFLPVVAVTHNPTAEQVKALVDAGVDDILPYPWSESYVDARLENLIHNRKPFVVTSDYIGPDRRQKSRDEANAAMVKPFTVPNPLKAKALDRLSNATLEDQIRAMAQRVSIDKILRLAELCIRLAGEITALGAAGQQSSSVARNGLARLSDASRALIRRAGDSSYARACTNINTLHRTAQVMLQAIDSGVEPELQLLERLALQAVHDFGVNPNLFHAPLTQDVIKKRISATKGA</sequence>
<dbReference type="GO" id="GO:0000160">
    <property type="term" value="P:phosphorelay signal transduction system"/>
    <property type="evidence" value="ECO:0007669"/>
    <property type="project" value="InterPro"/>
</dbReference>
<dbReference type="PROSITE" id="PS50110">
    <property type="entry name" value="RESPONSE_REGULATORY"/>
    <property type="match status" value="1"/>
</dbReference>
<comment type="caution">
    <text evidence="1">Lacks conserved residue(s) required for the propagation of feature annotation.</text>
</comment>
<name>A0A1N7LF24_9PROT</name>
<dbReference type="STRING" id="80876.SAMN05421779_103288"/>
<evidence type="ECO:0000259" key="2">
    <source>
        <dbReference type="PROSITE" id="PS50110"/>
    </source>
</evidence>
<gene>
    <name evidence="3" type="ORF">SAMN05421779_103288</name>
</gene>
<dbReference type="AlphaFoldDB" id="A0A1N7LF24"/>
<accession>A0A1N7LF24</accession>
<reference evidence="3 4" key="1">
    <citation type="submission" date="2017-01" db="EMBL/GenBank/DDBJ databases">
        <authorList>
            <person name="Mah S.A."/>
            <person name="Swanson W.J."/>
            <person name="Moy G.W."/>
            <person name="Vacquier V.D."/>
        </authorList>
    </citation>
    <scope>NUCLEOTIDE SEQUENCE [LARGE SCALE GENOMIC DNA]</scope>
    <source>
        <strain evidence="3 4">DSM 11589</strain>
    </source>
</reference>
<proteinExistence type="predicted"/>
<evidence type="ECO:0000313" key="3">
    <source>
        <dbReference type="EMBL" id="SIS72404.1"/>
    </source>
</evidence>
<dbReference type="InterPro" id="IPR001789">
    <property type="entry name" value="Sig_transdc_resp-reg_receiver"/>
</dbReference>
<dbReference type="InterPro" id="IPR011006">
    <property type="entry name" value="CheY-like_superfamily"/>
</dbReference>
<dbReference type="OrthoDB" id="8449384at2"/>
<dbReference type="EMBL" id="FTOA01000003">
    <property type="protein sequence ID" value="SIS72404.1"/>
    <property type="molecule type" value="Genomic_DNA"/>
</dbReference>